<name>A0A7D5P263_9EURY</name>
<evidence type="ECO:0000256" key="1">
    <source>
        <dbReference type="SAM" id="MobiDB-lite"/>
    </source>
</evidence>
<evidence type="ECO:0000259" key="3">
    <source>
        <dbReference type="Pfam" id="PF13240"/>
    </source>
</evidence>
<evidence type="ECO:0000313" key="4">
    <source>
        <dbReference type="EMBL" id="QLH78837.1"/>
    </source>
</evidence>
<dbReference type="Pfam" id="PF13240">
    <property type="entry name" value="Zn_Ribbon_1"/>
    <property type="match status" value="1"/>
</dbReference>
<keyword evidence="2" id="KW-0472">Membrane</keyword>
<feature type="transmembrane region" description="Helical" evidence="2">
    <location>
        <begin position="185"/>
        <end position="205"/>
    </location>
</feature>
<feature type="compositionally biased region" description="Basic and acidic residues" evidence="1">
    <location>
        <begin position="1"/>
        <end position="14"/>
    </location>
</feature>
<gene>
    <name evidence="4" type="ORF">HZS55_16745</name>
</gene>
<dbReference type="InterPro" id="IPR026870">
    <property type="entry name" value="Zinc_ribbon_dom"/>
</dbReference>
<organism evidence="4 5">
    <name type="scientific">Halosimplex rubrum</name>
    <dbReference type="NCBI Taxonomy" id="869889"/>
    <lineage>
        <taxon>Archaea</taxon>
        <taxon>Methanobacteriati</taxon>
        <taxon>Methanobacteriota</taxon>
        <taxon>Stenosarchaea group</taxon>
        <taxon>Halobacteria</taxon>
        <taxon>Halobacteriales</taxon>
        <taxon>Haloarculaceae</taxon>
        <taxon>Halosimplex</taxon>
    </lineage>
</organism>
<proteinExistence type="predicted"/>
<keyword evidence="2" id="KW-1133">Transmembrane helix</keyword>
<feature type="transmembrane region" description="Helical" evidence="2">
    <location>
        <begin position="154"/>
        <end position="173"/>
    </location>
</feature>
<feature type="region of interest" description="Disordered" evidence="1">
    <location>
        <begin position="1"/>
        <end position="38"/>
    </location>
</feature>
<accession>A0A7D5P263</accession>
<keyword evidence="5" id="KW-1185">Reference proteome</keyword>
<evidence type="ECO:0000256" key="2">
    <source>
        <dbReference type="SAM" id="Phobius"/>
    </source>
</evidence>
<feature type="transmembrane region" description="Helical" evidence="2">
    <location>
        <begin position="95"/>
        <end position="115"/>
    </location>
</feature>
<sequence>MVDPGDRDGARDDGESNGGGADAAEPGVEADGEAFPCPDCGDPLPADARFCPRCATPIGEDGEVVDLSELDGRFEEDPTELLSVEAGERRASGRVMVVAGLAVALPLAPLALFLVNTVRALSIWGAVLVFLGGWLAPAAYLARARVPAEAFARSCYLVAAGTALIPAGLRFGGNGIAAGDLSVSVALVTAVALLVAGLAVLLGTFMRRQASRRVTGDLRAFEEARPDSEDTGEN</sequence>
<protein>
    <submittedName>
        <fullName evidence="4">Zinc ribbon domain-containing protein</fullName>
    </submittedName>
</protein>
<keyword evidence="2" id="KW-0812">Transmembrane</keyword>
<dbReference type="OrthoDB" id="240785at2157"/>
<dbReference type="EMBL" id="CP058910">
    <property type="protein sequence ID" value="QLH78837.1"/>
    <property type="molecule type" value="Genomic_DNA"/>
</dbReference>
<feature type="domain" description="Zinc-ribbon" evidence="3">
    <location>
        <begin position="37"/>
        <end position="58"/>
    </location>
</feature>
<feature type="transmembrane region" description="Helical" evidence="2">
    <location>
        <begin position="121"/>
        <end position="142"/>
    </location>
</feature>
<dbReference type="AlphaFoldDB" id="A0A7D5P263"/>
<evidence type="ECO:0000313" key="5">
    <source>
        <dbReference type="Proteomes" id="UP000509667"/>
    </source>
</evidence>
<dbReference type="GeneID" id="56079546"/>
<dbReference type="KEGG" id="hrr:HZS55_16745"/>
<reference evidence="4 5" key="1">
    <citation type="submission" date="2020-07" db="EMBL/GenBank/DDBJ databases">
        <title>Halosimplex pelagicum sp. nov. and Halosimplex rubrum sp. nov., isolated from salted brown alga Laminaria, and emended description of the genus Halosimplex.</title>
        <authorList>
            <person name="Cui H."/>
        </authorList>
    </citation>
    <scope>NUCLEOTIDE SEQUENCE [LARGE SCALE GENOMIC DNA]</scope>
    <source>
        <strain evidence="4 5">R27</strain>
    </source>
</reference>
<dbReference type="Proteomes" id="UP000509667">
    <property type="component" value="Chromosome"/>
</dbReference>
<dbReference type="RefSeq" id="WP_179908715.1">
    <property type="nucleotide sequence ID" value="NZ_CP058910.1"/>
</dbReference>